<sequence>MRPELGEALARWWSWARSAPYQVGWERRGFRSSCPSDTLLARSETLRQLLVLAGNWPCDAAWFATWLSHLPVPGGALAGLLASEVTAGNDAVTEALLASAFGRHPVSGTTRDGLAALLGSDRPDLWEQVVVLLRAAGRQEGLRSVILEAVDLAHPSAFAALLDVVVSEDLVRFAGTVRAVGVWFGEELAARRTGQLPGLLAELARALVDPAPLARERVQPGAPEETFVRLFALAQRDAHAAVAAAADLLAGPSGGDAGPGVRRAAVRLLAELGLPQARAALRPCLADPDLAVYATAVSAWPTGPYARDRHAQLDDDDVEVLLERVRTLGAPTKVETGVVGSRLLQVGSAHAADVVLAHRPVAAAPPEALAAASADGRSGAVQGLAEDPVAHRAALFGYVTDPSSWVRSQAHRALEALPEITPAEAALLQDALRRKAGDVRRTALTLLQRQSPEAVAASVAALAAGTPEQSAAAGELEQRAGLGGAEAAGAPPPTQLPQHLRHRPEKRTPAERPVAPPGDGFARFHATCLRVVTSLRAWLSEHRDVELRTWYGEVALLADLRWLPDAAPGAPLPLEEVLGPWWERTAPEFTDGGLELALLRAALPRQDAPWAASVSARVVGPVPEDPHASALVLPVIDSLAGSRWRSSWADVVLDAFEVLFAELPLSTLAGPTATAERLGSRRVLVEPGYEVWCDGREAFAPPESVLPLETLTPGQVARLWRLARFLDEPEGALDVLDGPRVRHHELYELGSGEGRLVPDQPWRHRPGEELLCRAVEAGGGHARRPPGRPAPRRRPGAATGGPRRHHRRPRGADVAAAAGLGTHRCCHRGGRRGAGRRDWRGALAR</sequence>
<dbReference type="InterPro" id="IPR016024">
    <property type="entry name" value="ARM-type_fold"/>
</dbReference>
<evidence type="ECO:0000313" key="3">
    <source>
        <dbReference type="EMBL" id="PWJ54874.1"/>
    </source>
</evidence>
<gene>
    <name evidence="3" type="ORF">BXY45_10581</name>
</gene>
<dbReference type="OrthoDB" id="9763697at2"/>
<dbReference type="Proteomes" id="UP000245469">
    <property type="component" value="Unassembled WGS sequence"/>
</dbReference>
<accession>A0A316ADB4</accession>
<organism evidence="3 4">
    <name type="scientific">Quadrisphaera granulorum</name>
    <dbReference type="NCBI Taxonomy" id="317664"/>
    <lineage>
        <taxon>Bacteria</taxon>
        <taxon>Bacillati</taxon>
        <taxon>Actinomycetota</taxon>
        <taxon>Actinomycetes</taxon>
        <taxon>Kineosporiales</taxon>
        <taxon>Kineosporiaceae</taxon>
        <taxon>Quadrisphaera</taxon>
    </lineage>
</organism>
<feature type="region of interest" description="Disordered" evidence="1">
    <location>
        <begin position="778"/>
        <end position="845"/>
    </location>
</feature>
<keyword evidence="4" id="KW-1185">Reference proteome</keyword>
<proteinExistence type="predicted"/>
<dbReference type="RefSeq" id="WP_109773386.1">
    <property type="nucleotide sequence ID" value="NZ_QGDQ01000005.1"/>
</dbReference>
<feature type="region of interest" description="Disordered" evidence="1">
    <location>
        <begin position="484"/>
        <end position="519"/>
    </location>
</feature>
<protein>
    <submittedName>
        <fullName evidence="3">HEAT repeat protein</fullName>
    </submittedName>
</protein>
<dbReference type="SMART" id="SM00567">
    <property type="entry name" value="EZ_HEAT"/>
    <property type="match status" value="2"/>
</dbReference>
<reference evidence="3 4" key="1">
    <citation type="submission" date="2018-03" db="EMBL/GenBank/DDBJ databases">
        <title>Genomic Encyclopedia of Archaeal and Bacterial Type Strains, Phase II (KMG-II): from individual species to whole genera.</title>
        <authorList>
            <person name="Goeker M."/>
        </authorList>
    </citation>
    <scope>NUCLEOTIDE SEQUENCE [LARGE SCALE GENOMIC DNA]</scope>
    <source>
        <strain evidence="3 4">DSM 44889</strain>
    </source>
</reference>
<comment type="caution">
    <text evidence="3">The sequence shown here is derived from an EMBL/GenBank/DDBJ whole genome shotgun (WGS) entry which is preliminary data.</text>
</comment>
<evidence type="ECO:0000313" key="4">
    <source>
        <dbReference type="Proteomes" id="UP000245469"/>
    </source>
</evidence>
<feature type="compositionally biased region" description="Basic residues" evidence="1">
    <location>
        <begin position="781"/>
        <end position="795"/>
    </location>
</feature>
<feature type="compositionally biased region" description="Basic and acidic residues" evidence="1">
    <location>
        <begin position="835"/>
        <end position="845"/>
    </location>
</feature>
<dbReference type="EMBL" id="QGDQ01000005">
    <property type="protein sequence ID" value="PWJ54874.1"/>
    <property type="molecule type" value="Genomic_DNA"/>
</dbReference>
<evidence type="ECO:0000256" key="1">
    <source>
        <dbReference type="SAM" id="MobiDB-lite"/>
    </source>
</evidence>
<dbReference type="Pfam" id="PF18991">
    <property type="entry name" value="DUF5724"/>
    <property type="match status" value="1"/>
</dbReference>
<feature type="domain" description="DUF5724" evidence="2">
    <location>
        <begin position="5"/>
        <end position="252"/>
    </location>
</feature>
<dbReference type="Pfam" id="PF13646">
    <property type="entry name" value="HEAT_2"/>
    <property type="match status" value="1"/>
</dbReference>
<dbReference type="AlphaFoldDB" id="A0A316ADB4"/>
<dbReference type="InterPro" id="IPR043782">
    <property type="entry name" value="DUF5724"/>
</dbReference>
<name>A0A316ADB4_9ACTN</name>
<evidence type="ECO:0000259" key="2">
    <source>
        <dbReference type="Pfam" id="PF18991"/>
    </source>
</evidence>
<feature type="compositionally biased region" description="Basic residues" evidence="1">
    <location>
        <begin position="824"/>
        <end position="834"/>
    </location>
</feature>
<dbReference type="SUPFAM" id="SSF48371">
    <property type="entry name" value="ARM repeat"/>
    <property type="match status" value="1"/>
</dbReference>
<dbReference type="InterPro" id="IPR004155">
    <property type="entry name" value="PBS_lyase_HEAT"/>
</dbReference>